<gene>
    <name evidence="2" type="ORF">MNB_SV-6-393</name>
</gene>
<dbReference type="GO" id="GO:0005886">
    <property type="term" value="C:plasma membrane"/>
    <property type="evidence" value="ECO:0007669"/>
    <property type="project" value="TreeGrafter"/>
</dbReference>
<accession>A0A1W1C9E5</accession>
<keyword evidence="1" id="KW-0472">Membrane</keyword>
<dbReference type="PANTHER" id="PTHR33507">
    <property type="entry name" value="INNER MEMBRANE PROTEIN YBBJ"/>
    <property type="match status" value="1"/>
</dbReference>
<proteinExistence type="predicted"/>
<feature type="transmembrane region" description="Helical" evidence="1">
    <location>
        <begin position="58"/>
        <end position="76"/>
    </location>
</feature>
<sequence>MFEMLNNSIVWWHWIVVGLILIISEMATGTFISLGFGIAALVVGIVDIIVPLGFVYQLSLWIVLSPIVVFILFKWFDSQPTITSSGQSDYRFDTLGTVTQAIHPHKRGKVAFDAPVLGNTEWHATANDELAEGDRIKIVEVNGQLIQVAPIDKT</sequence>
<feature type="transmembrane region" description="Helical" evidence="1">
    <location>
        <begin position="31"/>
        <end position="52"/>
    </location>
</feature>
<dbReference type="InterPro" id="IPR012340">
    <property type="entry name" value="NA-bd_OB-fold"/>
</dbReference>
<keyword evidence="1" id="KW-0812">Transmembrane</keyword>
<dbReference type="InterPro" id="IPR052165">
    <property type="entry name" value="Membrane_assoc_protease"/>
</dbReference>
<evidence type="ECO:0000256" key="1">
    <source>
        <dbReference type="SAM" id="Phobius"/>
    </source>
</evidence>
<dbReference type="Gene3D" id="2.40.50.140">
    <property type="entry name" value="Nucleic acid-binding proteins"/>
    <property type="match status" value="1"/>
</dbReference>
<protein>
    <submittedName>
        <fullName evidence="2">Putative activity regulator of membrane protease YbbK</fullName>
    </submittedName>
</protein>
<dbReference type="EMBL" id="FPHC01000065">
    <property type="protein sequence ID" value="SFV62321.1"/>
    <property type="molecule type" value="Genomic_DNA"/>
</dbReference>
<dbReference type="SUPFAM" id="SSF141322">
    <property type="entry name" value="NfeD domain-like"/>
    <property type="match status" value="1"/>
</dbReference>
<keyword evidence="1" id="KW-1133">Transmembrane helix</keyword>
<organism evidence="2">
    <name type="scientific">hydrothermal vent metagenome</name>
    <dbReference type="NCBI Taxonomy" id="652676"/>
    <lineage>
        <taxon>unclassified sequences</taxon>
        <taxon>metagenomes</taxon>
        <taxon>ecological metagenomes</taxon>
    </lineage>
</organism>
<keyword evidence="2" id="KW-0378">Hydrolase</keyword>
<dbReference type="AlphaFoldDB" id="A0A1W1C9E5"/>
<reference evidence="2" key="1">
    <citation type="submission" date="2016-10" db="EMBL/GenBank/DDBJ databases">
        <authorList>
            <person name="de Groot N.N."/>
        </authorList>
    </citation>
    <scope>NUCLEOTIDE SEQUENCE</scope>
</reference>
<keyword evidence="2" id="KW-0645">Protease</keyword>
<dbReference type="GO" id="GO:0006508">
    <property type="term" value="P:proteolysis"/>
    <property type="evidence" value="ECO:0007669"/>
    <property type="project" value="UniProtKB-KW"/>
</dbReference>
<dbReference type="GO" id="GO:0008233">
    <property type="term" value="F:peptidase activity"/>
    <property type="evidence" value="ECO:0007669"/>
    <property type="project" value="UniProtKB-KW"/>
</dbReference>
<name>A0A1W1C9E5_9ZZZZ</name>
<evidence type="ECO:0000313" key="2">
    <source>
        <dbReference type="EMBL" id="SFV62321.1"/>
    </source>
</evidence>
<feature type="transmembrane region" description="Helical" evidence="1">
    <location>
        <begin position="6"/>
        <end position="24"/>
    </location>
</feature>
<dbReference type="PANTHER" id="PTHR33507:SF3">
    <property type="entry name" value="INNER MEMBRANE PROTEIN YBBJ"/>
    <property type="match status" value="1"/>
</dbReference>